<sequence>MSTSLPQLRIWDHIPNPFNSSPSSPFSDAEDDGQDSISKIKLLDLNDGSMHHPFEGDIMAATREEESLFASRMANETARSDDAPMGVLDWLDIEAGEEAQDEVVTGGWSWAMPRPMRPTASRFFVQLPYHLRLRHTKDFDHTMAVPPPRQVAIVPGRNVWLPLVDSSSG</sequence>
<feature type="compositionally biased region" description="Low complexity" evidence="1">
    <location>
        <begin position="15"/>
        <end position="27"/>
    </location>
</feature>
<evidence type="ECO:0000256" key="1">
    <source>
        <dbReference type="SAM" id="MobiDB-lite"/>
    </source>
</evidence>
<dbReference type="RefSeq" id="XP_019033382.1">
    <property type="nucleotide sequence ID" value="XM_019174330.1"/>
</dbReference>
<comment type="caution">
    <text evidence="2">The sequence shown here is derived from an EMBL/GenBank/DDBJ whole genome shotgun (WGS) entry which is preliminary data.</text>
</comment>
<feature type="region of interest" description="Disordered" evidence="1">
    <location>
        <begin position="13"/>
        <end position="33"/>
    </location>
</feature>
<accession>A0A1E3JR29</accession>
<dbReference type="OrthoDB" id="10505847at2759"/>
<keyword evidence="3" id="KW-1185">Reference proteome</keyword>
<name>A0A1E3JR29_9TREE</name>
<evidence type="ECO:0000313" key="3">
    <source>
        <dbReference type="Proteomes" id="UP000094819"/>
    </source>
</evidence>
<dbReference type="AlphaFoldDB" id="A0A1E3JR29"/>
<dbReference type="GeneID" id="30191389"/>
<organism evidence="2 3">
    <name type="scientific">Cryptococcus wingfieldii CBS 7118</name>
    <dbReference type="NCBI Taxonomy" id="1295528"/>
    <lineage>
        <taxon>Eukaryota</taxon>
        <taxon>Fungi</taxon>
        <taxon>Dikarya</taxon>
        <taxon>Basidiomycota</taxon>
        <taxon>Agaricomycotina</taxon>
        <taxon>Tremellomycetes</taxon>
        <taxon>Tremellales</taxon>
        <taxon>Cryptococcaceae</taxon>
        <taxon>Cryptococcus</taxon>
    </lineage>
</organism>
<dbReference type="EMBL" id="AWGH01000005">
    <property type="protein sequence ID" value="ODO03331.1"/>
    <property type="molecule type" value="Genomic_DNA"/>
</dbReference>
<protein>
    <submittedName>
        <fullName evidence="2">Uncharacterized protein</fullName>
    </submittedName>
</protein>
<proteinExistence type="predicted"/>
<reference evidence="2 3" key="1">
    <citation type="submission" date="2016-06" db="EMBL/GenBank/DDBJ databases">
        <title>Evolution of pathogenesis and genome organization in the Tremellales.</title>
        <authorList>
            <person name="Cuomo C."/>
            <person name="Litvintseva A."/>
            <person name="Heitman J."/>
            <person name="Chen Y."/>
            <person name="Sun S."/>
            <person name="Springer D."/>
            <person name="Dromer F."/>
            <person name="Young S."/>
            <person name="Zeng Q."/>
            <person name="Chapman S."/>
            <person name="Gujja S."/>
            <person name="Saif S."/>
            <person name="Birren B."/>
        </authorList>
    </citation>
    <scope>NUCLEOTIDE SEQUENCE [LARGE SCALE GENOMIC DNA]</scope>
    <source>
        <strain evidence="2 3">CBS 7118</strain>
    </source>
</reference>
<dbReference type="Proteomes" id="UP000094819">
    <property type="component" value="Unassembled WGS sequence"/>
</dbReference>
<evidence type="ECO:0000313" key="2">
    <source>
        <dbReference type="EMBL" id="ODO03331.1"/>
    </source>
</evidence>
<gene>
    <name evidence="2" type="ORF">L198_02176</name>
</gene>